<dbReference type="GO" id="GO:0070390">
    <property type="term" value="C:transcription export complex 2"/>
    <property type="evidence" value="ECO:0007669"/>
    <property type="project" value="TreeGrafter"/>
</dbReference>
<feature type="compositionally biased region" description="Polar residues" evidence="1">
    <location>
        <begin position="1433"/>
        <end position="1452"/>
    </location>
</feature>
<dbReference type="GO" id="GO:0005737">
    <property type="term" value="C:cytoplasm"/>
    <property type="evidence" value="ECO:0007669"/>
    <property type="project" value="TreeGrafter"/>
</dbReference>
<name>A0A9P3H9B6_9FUNG</name>
<gene>
    <name evidence="3" type="ORF">EMPS_04819</name>
</gene>
<feature type="compositionally biased region" description="Low complexity" evidence="1">
    <location>
        <begin position="625"/>
        <end position="645"/>
    </location>
</feature>
<feature type="region of interest" description="Disordered" evidence="1">
    <location>
        <begin position="625"/>
        <end position="654"/>
    </location>
</feature>
<evidence type="ECO:0000256" key="1">
    <source>
        <dbReference type="SAM" id="MobiDB-lite"/>
    </source>
</evidence>
<feature type="compositionally biased region" description="Polar residues" evidence="1">
    <location>
        <begin position="550"/>
        <end position="560"/>
    </location>
</feature>
<accession>A0A9P3H9B6</accession>
<comment type="caution">
    <text evidence="3">The sequence shown here is derived from an EMBL/GenBank/DDBJ whole genome shotgun (WGS) entry which is preliminary data.</text>
</comment>
<dbReference type="OrthoDB" id="264795at2759"/>
<feature type="domain" description="SAC3/GANP/THP3 conserved" evidence="2">
    <location>
        <begin position="75"/>
        <end position="374"/>
    </location>
</feature>
<sequence>MNFNSPKPKELNNPEDAESRLARFTAVPIGNRFEELKGKRVKEREDAIKQGLLPDPNKPTRLEDAITFVGTCLDMCPEFERHEREYQQNVEIFEKINGTESIDHSRAVKMYHRPAAGADQPLPSDVRPPPVLLLTLDYLIREIVAEDGLSESHAFVRDRTRSIRQDFTLQNSRGIEAVQAHEIIARFHILCVHQLCESKNFSAQQEMEQLRKVLTSLQEFYDDLRLEGVPCPNEAEFRAYHILSHLHDPDMIRQAQLLPPHIFNDPYIQVAAEIHALTRRNNDIRRRGKVQSEASPNFFSRFFKMIAGPATTYLMACLLETNFVDIRKGALKALNKAYMEKYGGFSVQELVNILGFDDMEECITNCQEYGLEVTMQGQPQVIYNRRDGKIRIWKEGSLALKQHRNVRLVESKRQPFTTSQIIYGQTPGPFQRSPAGSGSILPAMRFPPMQQHQMPYTSMAKPTLQSSALAKVGNTSGIQGQPVTAAQSSKPFSGVFDFGLGDTASTVGAVGTGAVTSGSGSSTFNPAASAPGVGFSQNTIASAFAPISTSTSTSSLRNGQPLSTSSAFSSSLNPAAPAFTPANATPGTGGFSFVGKKLSSGLSTGNIPGTTSNLSLSTTAGASLPSFTSTRPTTSLPLPSVSQSTMGSSFTGIPSTATGPSINFMSNTSVPVSNRPPAHTAPLFSLSSSVSTAGPLSASSSISRDTPVQPLVPSILPQLTTVQVPTIVQQPERIVEPPKSDATRIVTRRGRVYPRSVVEAVLNELLDRERERLVRSTASQVVQQTVLERSRQRALARQLMIREETKFIMDQVVNQATEDVLNMVMAELYRERKVQQKAIDRWKAFTAQCRKRAEELKRKQEYFLKNVRAMGTRSGLLRDDSEDKKILARMREIRATAAYANGGAGVNGGQDLSGVKAMVKTVVNKRKRLLSIGQDGMSPDLQLVTGFRKVMAPRREKWAPLPVLDIVEKQYRQSHLGSDSKLGADVIPVPMQSKKKTRSWRLFVNIPSFKQTSSKWLLSKLGIDMGRQTKSQQRSGSMISIHSKAKSLDYSMPTLRPLDVIVHGSEDTSVMNILGLSKEAILQAGAFIFEFSKIPFQDEAHVTQDTIRQYWLGERGRLVRFLACFPQVQQPIVFIMWSRDPEIWERISPRVVEYLELDSMLAQPGSLQTEHGGSNTAGGPLLGYRFLNLDMSTMKLDPYIIGSLEWLATETRDRDEEADLAEEERDARRKRGLDIDDSAETEDDRARAWEERMRLDALEWDREVDAMLLEDKDHVGLGRKRLAPVSDIALRRDMKRSRILQGMGSEVENGAQTEEESPNLFLVNPDQQQQQQPQMSRSLQDRQALSTKRSSTEALTPPTTPSRQLKYGSNGALDPLFKYDGAPSASRPLFGSTTTQAGVPTSPFSFSLGTPMPTGTGRSGLTAFSFHLPLTSGLDQSKSSSPSMLTPTSGSGPATDRLARLRSLINREKSKLQPTV</sequence>
<reference evidence="3" key="2">
    <citation type="journal article" date="2022" name="Microbiol. Resour. Announc.">
        <title>Whole-Genome Sequence of Entomortierella parvispora E1425, a Mucoromycotan Fungus Associated with Burkholderiaceae-Related Endosymbiotic Bacteria.</title>
        <authorList>
            <person name="Herlambang A."/>
            <person name="Guo Y."/>
            <person name="Takashima Y."/>
            <person name="Narisawa K."/>
            <person name="Ohta H."/>
            <person name="Nishizawa T."/>
        </authorList>
    </citation>
    <scope>NUCLEOTIDE SEQUENCE</scope>
    <source>
        <strain evidence="3">E1425</strain>
    </source>
</reference>
<keyword evidence="4" id="KW-1185">Reference proteome</keyword>
<dbReference type="GO" id="GO:0006406">
    <property type="term" value="P:mRNA export from nucleus"/>
    <property type="evidence" value="ECO:0007669"/>
    <property type="project" value="TreeGrafter"/>
</dbReference>
<evidence type="ECO:0000259" key="2">
    <source>
        <dbReference type="Pfam" id="PF03399"/>
    </source>
</evidence>
<organism evidence="3 4">
    <name type="scientific">Entomortierella parvispora</name>
    <dbReference type="NCBI Taxonomy" id="205924"/>
    <lineage>
        <taxon>Eukaryota</taxon>
        <taxon>Fungi</taxon>
        <taxon>Fungi incertae sedis</taxon>
        <taxon>Mucoromycota</taxon>
        <taxon>Mortierellomycotina</taxon>
        <taxon>Mortierellomycetes</taxon>
        <taxon>Mortierellales</taxon>
        <taxon>Mortierellaceae</taxon>
        <taxon>Entomortierella</taxon>
    </lineage>
</organism>
<evidence type="ECO:0000313" key="3">
    <source>
        <dbReference type="EMBL" id="GJJ72462.1"/>
    </source>
</evidence>
<dbReference type="PANTHER" id="PTHR12436">
    <property type="entry name" value="80 KDA MCM3-ASSOCIATED PROTEIN"/>
    <property type="match status" value="1"/>
</dbReference>
<dbReference type="EMBL" id="BQFW01000007">
    <property type="protein sequence ID" value="GJJ72462.1"/>
    <property type="molecule type" value="Genomic_DNA"/>
</dbReference>
<feature type="region of interest" description="Disordered" evidence="1">
    <location>
        <begin position="1325"/>
        <end position="1371"/>
    </location>
</feature>
<evidence type="ECO:0000313" key="4">
    <source>
        <dbReference type="Proteomes" id="UP000827284"/>
    </source>
</evidence>
<feature type="compositionally biased region" description="Polar residues" evidence="1">
    <location>
        <begin position="1335"/>
        <end position="1354"/>
    </location>
</feature>
<protein>
    <submittedName>
        <fullName evidence="3">Nuclear mRNA export protein SAC3</fullName>
    </submittedName>
</protein>
<dbReference type="Gene3D" id="1.25.40.990">
    <property type="match status" value="1"/>
</dbReference>
<dbReference type="InterPro" id="IPR005062">
    <property type="entry name" value="SAC3/GANP/THP3_conserved"/>
</dbReference>
<dbReference type="Proteomes" id="UP000827284">
    <property type="component" value="Unassembled WGS sequence"/>
</dbReference>
<feature type="region of interest" description="Disordered" evidence="1">
    <location>
        <begin position="550"/>
        <end position="570"/>
    </location>
</feature>
<feature type="region of interest" description="Disordered" evidence="1">
    <location>
        <begin position="1212"/>
        <end position="1244"/>
    </location>
</feature>
<dbReference type="PANTHER" id="PTHR12436:SF3">
    <property type="entry name" value="GERMINAL-CENTER ASSOCIATED NUCLEAR PROTEIN"/>
    <property type="match status" value="1"/>
</dbReference>
<feature type="compositionally biased region" description="Low complexity" evidence="1">
    <location>
        <begin position="561"/>
        <end position="570"/>
    </location>
</feature>
<feature type="region of interest" description="Disordered" evidence="1">
    <location>
        <begin position="1433"/>
        <end position="1458"/>
    </location>
</feature>
<dbReference type="Pfam" id="PF03399">
    <property type="entry name" value="SAC3_GANP"/>
    <property type="match status" value="1"/>
</dbReference>
<dbReference type="InterPro" id="IPR045107">
    <property type="entry name" value="SAC3/GANP/THP3"/>
</dbReference>
<proteinExistence type="predicted"/>
<reference evidence="3" key="1">
    <citation type="submission" date="2021-11" db="EMBL/GenBank/DDBJ databases">
        <authorList>
            <person name="Herlambang A."/>
            <person name="Guo Y."/>
            <person name="Takashima Y."/>
            <person name="Nishizawa T."/>
        </authorList>
    </citation>
    <scope>NUCLEOTIDE SEQUENCE</scope>
    <source>
        <strain evidence="3">E1425</strain>
    </source>
</reference>